<keyword evidence="3" id="KW-0449">Lipoprotein</keyword>
<feature type="region of interest" description="Disordered" evidence="1">
    <location>
        <begin position="106"/>
        <end position="129"/>
    </location>
</feature>
<feature type="signal peptide" evidence="2">
    <location>
        <begin position="1"/>
        <end position="23"/>
    </location>
</feature>
<dbReference type="RefSeq" id="WP_135775582.1">
    <property type="nucleotide sequence ID" value="NZ_RQEY01000019.1"/>
</dbReference>
<protein>
    <submittedName>
        <fullName evidence="3">Lipoprotein LipL21</fullName>
    </submittedName>
</protein>
<name>A0A4R9H164_9LEPT</name>
<feature type="compositionally biased region" description="Polar residues" evidence="1">
    <location>
        <begin position="113"/>
        <end position="129"/>
    </location>
</feature>
<dbReference type="EMBL" id="RQEY01000019">
    <property type="protein sequence ID" value="TGK38035.1"/>
    <property type="molecule type" value="Genomic_DNA"/>
</dbReference>
<evidence type="ECO:0000313" key="3">
    <source>
        <dbReference type="EMBL" id="TGK38035.1"/>
    </source>
</evidence>
<dbReference type="Proteomes" id="UP000298097">
    <property type="component" value="Unassembled WGS sequence"/>
</dbReference>
<reference evidence="3" key="1">
    <citation type="journal article" date="2019" name="PLoS Negl. Trop. Dis.">
        <title>Revisiting the worldwide diversity of Leptospira species in the environment.</title>
        <authorList>
            <person name="Vincent A.T."/>
            <person name="Schiettekatte O."/>
            <person name="Bourhy P."/>
            <person name="Veyrier F.J."/>
            <person name="Picardeau M."/>
        </authorList>
    </citation>
    <scope>NUCLEOTIDE SEQUENCE [LARGE SCALE GENOMIC DNA]</scope>
    <source>
        <strain evidence="3">201800301</strain>
    </source>
</reference>
<dbReference type="OrthoDB" id="329929at2"/>
<keyword evidence="4" id="KW-1185">Reference proteome</keyword>
<evidence type="ECO:0000256" key="2">
    <source>
        <dbReference type="SAM" id="SignalP"/>
    </source>
</evidence>
<proteinExistence type="predicted"/>
<comment type="caution">
    <text evidence="3">The sequence shown here is derived from an EMBL/GenBank/DDBJ whole genome shotgun (WGS) entry which is preliminary data.</text>
</comment>
<accession>A0A4R9H164</accession>
<dbReference type="AlphaFoldDB" id="A0A4R9H164"/>
<sequence length="188" mass="20711">MNIKKVFVIIVSIVSLTFCGANAARKDAISVIYDVWSFEGWGGPPEQRNDGKTPKDTSPKDYYYMKFASRASAKAVAKKNRVMIQSTCREAARLQGTPDLIRKMQSEHHTTEKFSSNESRQGLTTDCNPSMSASLSQSIKVYECKAIGPGSDPADVSKDNWEECQCVIYAKFPGGRDALVAKAQEIGK</sequence>
<dbReference type="NCBIfam" id="NF033162">
    <property type="entry name" value="lipo_LipL21"/>
    <property type="match status" value="1"/>
</dbReference>
<feature type="chain" id="PRO_5020804579" evidence="2">
    <location>
        <begin position="24"/>
        <end position="188"/>
    </location>
</feature>
<evidence type="ECO:0000256" key="1">
    <source>
        <dbReference type="SAM" id="MobiDB-lite"/>
    </source>
</evidence>
<evidence type="ECO:0000313" key="4">
    <source>
        <dbReference type="Proteomes" id="UP000298097"/>
    </source>
</evidence>
<organism evidence="3 4">
    <name type="scientific">Leptospira andrefontaineae</name>
    <dbReference type="NCBI Taxonomy" id="2484976"/>
    <lineage>
        <taxon>Bacteria</taxon>
        <taxon>Pseudomonadati</taxon>
        <taxon>Spirochaetota</taxon>
        <taxon>Spirochaetia</taxon>
        <taxon>Leptospirales</taxon>
        <taxon>Leptospiraceae</taxon>
        <taxon>Leptospira</taxon>
    </lineage>
</organism>
<keyword evidence="2" id="KW-0732">Signal</keyword>
<gene>
    <name evidence="3" type="ORF">EHO65_16155</name>
</gene>